<accession>A0A7J6M0Z8</accession>
<dbReference type="Pfam" id="PF01266">
    <property type="entry name" value="DAO"/>
    <property type="match status" value="1"/>
</dbReference>
<dbReference type="InterPro" id="IPR045170">
    <property type="entry name" value="MTOX"/>
</dbReference>
<evidence type="ECO:0000256" key="2">
    <source>
        <dbReference type="ARBA" id="ARBA00010989"/>
    </source>
</evidence>
<dbReference type="GO" id="GO:0008115">
    <property type="term" value="F:sarcosine oxidase activity"/>
    <property type="evidence" value="ECO:0007669"/>
    <property type="project" value="TreeGrafter"/>
</dbReference>
<evidence type="ECO:0000313" key="9">
    <source>
        <dbReference type="Proteomes" id="UP000572268"/>
    </source>
</evidence>
<comment type="cofactor">
    <cofactor evidence="1">
        <name>FAD</name>
        <dbReference type="ChEBI" id="CHEBI:57692"/>
    </cofactor>
</comment>
<dbReference type="InterPro" id="IPR001005">
    <property type="entry name" value="SANT/Myb"/>
</dbReference>
<keyword evidence="3" id="KW-0285">Flavoprotein</keyword>
<dbReference type="Gene3D" id="3.50.50.60">
    <property type="entry name" value="FAD/NAD(P)-binding domain"/>
    <property type="match status" value="1"/>
</dbReference>
<dbReference type="Gene3D" id="3.30.9.10">
    <property type="entry name" value="D-Amino Acid Oxidase, subunit A, domain 2"/>
    <property type="match status" value="1"/>
</dbReference>
<feature type="region of interest" description="Disordered" evidence="6">
    <location>
        <begin position="648"/>
        <end position="721"/>
    </location>
</feature>
<keyword evidence="5" id="KW-0560">Oxidoreductase</keyword>
<reference evidence="8 9" key="1">
    <citation type="submission" date="2020-04" db="EMBL/GenBank/DDBJ databases">
        <title>Perkinsus olseni comparative genomics.</title>
        <authorList>
            <person name="Bogema D.R."/>
        </authorList>
    </citation>
    <scope>NUCLEOTIDE SEQUENCE [LARGE SCALE GENOMIC DNA]</scope>
    <source>
        <strain evidence="8">ATCC PRA-31</strain>
    </source>
</reference>
<evidence type="ECO:0000256" key="5">
    <source>
        <dbReference type="ARBA" id="ARBA00023002"/>
    </source>
</evidence>
<sequence>MWQYARQPYDFVRRYCGKKCALVGAWIYFRYGYFNDTLELAQKWKILITNQFVGDPRLPSTVDVLVLGGGVMGLSAAWAASKLKRKDGSPVSFVVVEKSDSTITSSWGESRILRLAYADEMKIRMMQRSYALWSALEGIVKEELMQPSPMLTIYHDTTMHLLKNLTTAYNTLGITYRELSPREVKKEYPMVRLKRSEMHQSELNSFILPGDVAIEQTDGACIFATEAVEALKTAVGDDHIAEDEAVSVDVHNRTVTFGSGKIVKYGSLILACGSWTNQLLHNSYLGLMNYITTAEQFTYYEPKKAEDLPLHETSKMPIIISIVLADFCRKPIPSALHNRPHFPDRELGIYCLPALRGGIGAVKVGQHQDGQIIRSLQHILPFKVQLPKLPVSRSSETIKEVPVEKDPYLESATNGFIQQYLPGLDGTHACSYGRCLYQLSCMKDYDFIIGAHWDAPDGRVQVATGFSGEGFKFAPVIGEFLATQAVRALDDEGALPPPSRLFREMKARFDPSRDLAGEDCQASSSSFLDHWSKPMLNDRSFGSSFKSYVDARVGELRKYAEIPLSDIIDIILIEWRFADNFRGENDERPPETKRTRTGESHQQPCHGSSLVQFIGEKMEGYCRRGLLSDGLCVGDATHCALWEWRLRDDSSSSPTAPTASSAKGDEGPAEAIRPTVADDDTELKRNQIDEEASASAESVLQASESSLDDDNSVLNSESGASGLLKGSKWAEEEVRELLRAHSIHGTDFKSALDSGHFRFSKGRTELSLKRKFYRLENTT</sequence>
<evidence type="ECO:0000256" key="1">
    <source>
        <dbReference type="ARBA" id="ARBA00001974"/>
    </source>
</evidence>
<feature type="compositionally biased region" description="Low complexity" evidence="6">
    <location>
        <begin position="651"/>
        <end position="662"/>
    </location>
</feature>
<comment type="similarity">
    <text evidence="2">Belongs to the MSOX/MTOX family.</text>
</comment>
<evidence type="ECO:0000256" key="3">
    <source>
        <dbReference type="ARBA" id="ARBA00022630"/>
    </source>
</evidence>
<name>A0A7J6M0Z8_PEROL</name>
<dbReference type="Proteomes" id="UP000572268">
    <property type="component" value="Unassembled WGS sequence"/>
</dbReference>
<dbReference type="InterPro" id="IPR036188">
    <property type="entry name" value="FAD/NAD-bd_sf"/>
</dbReference>
<dbReference type="PANTHER" id="PTHR10961">
    <property type="entry name" value="PEROXISOMAL SARCOSINE OXIDASE"/>
    <property type="match status" value="1"/>
</dbReference>
<evidence type="ECO:0000256" key="4">
    <source>
        <dbReference type="ARBA" id="ARBA00022827"/>
    </source>
</evidence>
<evidence type="ECO:0000313" key="8">
    <source>
        <dbReference type="EMBL" id="KAF4664890.1"/>
    </source>
</evidence>
<dbReference type="InterPro" id="IPR006076">
    <property type="entry name" value="FAD-dep_OxRdtase"/>
</dbReference>
<dbReference type="EMBL" id="JABANN010000248">
    <property type="protein sequence ID" value="KAF4664890.1"/>
    <property type="molecule type" value="Genomic_DNA"/>
</dbReference>
<dbReference type="SUPFAM" id="SSF51905">
    <property type="entry name" value="FAD/NAD(P)-binding domain"/>
    <property type="match status" value="1"/>
</dbReference>
<dbReference type="AlphaFoldDB" id="A0A7J6M0Z8"/>
<protein>
    <recommendedName>
        <fullName evidence="7">FAD dependent oxidoreductase domain-containing protein</fullName>
    </recommendedName>
</protein>
<feature type="region of interest" description="Disordered" evidence="6">
    <location>
        <begin position="583"/>
        <end position="607"/>
    </location>
</feature>
<feature type="compositionally biased region" description="Basic and acidic residues" evidence="6">
    <location>
        <begin position="583"/>
        <end position="599"/>
    </location>
</feature>
<gene>
    <name evidence="8" type="ORF">FOL46_003968</name>
</gene>
<evidence type="ECO:0000256" key="6">
    <source>
        <dbReference type="SAM" id="MobiDB-lite"/>
    </source>
</evidence>
<dbReference type="PANTHER" id="PTHR10961:SF7">
    <property type="entry name" value="FAD DEPENDENT OXIDOREDUCTASE DOMAIN-CONTAINING PROTEIN"/>
    <property type="match status" value="1"/>
</dbReference>
<feature type="domain" description="FAD dependent oxidoreductase" evidence="7">
    <location>
        <begin position="63"/>
        <end position="482"/>
    </location>
</feature>
<evidence type="ECO:0000259" key="7">
    <source>
        <dbReference type="Pfam" id="PF01266"/>
    </source>
</evidence>
<keyword evidence="4" id="KW-0274">FAD</keyword>
<dbReference type="GO" id="GO:0050660">
    <property type="term" value="F:flavin adenine dinucleotide binding"/>
    <property type="evidence" value="ECO:0007669"/>
    <property type="project" value="InterPro"/>
</dbReference>
<dbReference type="CDD" id="cd00167">
    <property type="entry name" value="SANT"/>
    <property type="match status" value="1"/>
</dbReference>
<proteinExistence type="inferred from homology"/>
<comment type="caution">
    <text evidence="8">The sequence shown here is derived from an EMBL/GenBank/DDBJ whole genome shotgun (WGS) entry which is preliminary data.</text>
</comment>
<organism evidence="8 9">
    <name type="scientific">Perkinsus olseni</name>
    <name type="common">Perkinsus atlanticus</name>
    <dbReference type="NCBI Taxonomy" id="32597"/>
    <lineage>
        <taxon>Eukaryota</taxon>
        <taxon>Sar</taxon>
        <taxon>Alveolata</taxon>
        <taxon>Perkinsozoa</taxon>
        <taxon>Perkinsea</taxon>
        <taxon>Perkinsida</taxon>
        <taxon>Perkinsidae</taxon>
        <taxon>Perkinsus</taxon>
    </lineage>
</organism>